<feature type="transmembrane region" description="Helical" evidence="9">
    <location>
        <begin position="138"/>
        <end position="159"/>
    </location>
</feature>
<proteinExistence type="predicted"/>
<name>A0A8B7YY02_ACAPL</name>
<feature type="transmembrane region" description="Helical" evidence="9">
    <location>
        <begin position="62"/>
        <end position="81"/>
    </location>
</feature>
<evidence type="ECO:0000259" key="10">
    <source>
        <dbReference type="PROSITE" id="PS50262"/>
    </source>
</evidence>
<dbReference type="InterPro" id="IPR000276">
    <property type="entry name" value="GPCR_Rhodpsn"/>
</dbReference>
<dbReference type="KEGG" id="aplc:110983336"/>
<feature type="transmembrane region" description="Helical" evidence="9">
    <location>
        <begin position="21"/>
        <end position="42"/>
    </location>
</feature>
<evidence type="ECO:0000256" key="8">
    <source>
        <dbReference type="SAM" id="MobiDB-lite"/>
    </source>
</evidence>
<keyword evidence="11" id="KW-1185">Reference proteome</keyword>
<evidence type="ECO:0000256" key="5">
    <source>
        <dbReference type="ARBA" id="ARBA00023136"/>
    </source>
</evidence>
<feature type="region of interest" description="Disordered" evidence="8">
    <location>
        <begin position="210"/>
        <end position="238"/>
    </location>
</feature>
<keyword evidence="4" id="KW-0297">G-protein coupled receptor</keyword>
<evidence type="ECO:0000313" key="11">
    <source>
        <dbReference type="Proteomes" id="UP000694845"/>
    </source>
</evidence>
<evidence type="ECO:0000256" key="2">
    <source>
        <dbReference type="ARBA" id="ARBA00022692"/>
    </source>
</evidence>
<feature type="transmembrane region" description="Helical" evidence="9">
    <location>
        <begin position="355"/>
        <end position="381"/>
    </location>
</feature>
<feature type="domain" description="G-protein coupled receptors family 1 profile" evidence="10">
    <location>
        <begin position="4"/>
        <end position="458"/>
    </location>
</feature>
<keyword evidence="2 9" id="KW-0812">Transmembrane</keyword>
<dbReference type="SUPFAM" id="SSF81321">
    <property type="entry name" value="Family A G protein-coupled receptor-like"/>
    <property type="match status" value="1"/>
</dbReference>
<accession>A0A8B7YY02</accession>
<feature type="compositionally biased region" description="Polar residues" evidence="8">
    <location>
        <begin position="312"/>
        <end position="327"/>
    </location>
</feature>
<sequence length="479" mass="52971">MTESSAASRQVFVKKTRKTSTNVFITALASSDLIACLLRPFYVGFIMARNTPESLWIEFLYSPLNFVTICNSTLLTAAIAFDRYDAVCRPHTRLMSYRGAQLLALFCFIVSLPMTAPIILMYFHPPVSVRLAKHIECLSMYVISLILVIAFYVQVYKAVLFRTKVRTKWGGRFTGISTAAESSVCMTGQTEMSAMPPSREFTRLNSVAETRTPPAGNHVEEGAEPSAPCQIPPPQCSPATNPTADLEISCVSEDKRSIAYQSLSNSEAQAGDFLDSRLTPPCSSVANPTYSPAFQMPISSTAGRNLAVPNCSQIPASSNFPERTGSTGRHRRPSGRGKSSKTVAARMQHKTTRMLLLTTIVFFVTWVPYMCVSSLSVHHILTHIHVHVPINDTLSNNTLSNNILSNNTLSNNTLSNNTLSNNTLPNGTHQTTLDTLSLVFNTASHFLFINNAVNPFIYVLANRQFRNDCIREVRKLLRR</sequence>
<comment type="subcellular location">
    <subcellularLocation>
        <location evidence="1">Membrane</location>
        <topology evidence="1">Multi-pass membrane protein</topology>
    </subcellularLocation>
</comment>
<dbReference type="CDD" id="cd00637">
    <property type="entry name" value="7tm_classA_rhodopsin-like"/>
    <property type="match status" value="1"/>
</dbReference>
<dbReference type="InterPro" id="IPR017452">
    <property type="entry name" value="GPCR_Rhodpsn_7TM"/>
</dbReference>
<dbReference type="RefSeq" id="XP_022098219.1">
    <property type="nucleotide sequence ID" value="XM_022242527.1"/>
</dbReference>
<gene>
    <name evidence="12" type="primary">LOC110983336</name>
</gene>
<reference evidence="12" key="1">
    <citation type="submission" date="2025-08" db="UniProtKB">
        <authorList>
            <consortium name="RefSeq"/>
        </authorList>
    </citation>
    <scope>IDENTIFICATION</scope>
</reference>
<keyword evidence="5 9" id="KW-0472">Membrane</keyword>
<keyword evidence="7" id="KW-0807">Transducer</keyword>
<evidence type="ECO:0000256" key="4">
    <source>
        <dbReference type="ARBA" id="ARBA00023040"/>
    </source>
</evidence>
<organism evidence="11 12">
    <name type="scientific">Acanthaster planci</name>
    <name type="common">Crown-of-thorns starfish</name>
    <dbReference type="NCBI Taxonomy" id="133434"/>
    <lineage>
        <taxon>Eukaryota</taxon>
        <taxon>Metazoa</taxon>
        <taxon>Echinodermata</taxon>
        <taxon>Eleutherozoa</taxon>
        <taxon>Asterozoa</taxon>
        <taxon>Asteroidea</taxon>
        <taxon>Valvatacea</taxon>
        <taxon>Valvatida</taxon>
        <taxon>Acanthasteridae</taxon>
        <taxon>Acanthaster</taxon>
    </lineage>
</organism>
<dbReference type="GeneID" id="110983336"/>
<dbReference type="PRINTS" id="PR00237">
    <property type="entry name" value="GPCRRHODOPSN"/>
</dbReference>
<feature type="region of interest" description="Disordered" evidence="8">
    <location>
        <begin position="312"/>
        <end position="344"/>
    </location>
</feature>
<evidence type="ECO:0000256" key="6">
    <source>
        <dbReference type="ARBA" id="ARBA00023170"/>
    </source>
</evidence>
<dbReference type="Proteomes" id="UP000694845">
    <property type="component" value="Unplaced"/>
</dbReference>
<keyword evidence="6" id="KW-0675">Receptor</keyword>
<keyword evidence="3 9" id="KW-1133">Transmembrane helix</keyword>
<feature type="compositionally biased region" description="Basic residues" evidence="8">
    <location>
        <begin position="328"/>
        <end position="339"/>
    </location>
</feature>
<dbReference type="PANTHER" id="PTHR24238:SF47">
    <property type="entry name" value="ECDYSTEROIDS_DOPAMINE RECEPTOR-RELATED"/>
    <property type="match status" value="1"/>
</dbReference>
<dbReference type="GO" id="GO:0004930">
    <property type="term" value="F:G protein-coupled receptor activity"/>
    <property type="evidence" value="ECO:0007669"/>
    <property type="project" value="UniProtKB-KW"/>
</dbReference>
<dbReference type="Gene3D" id="1.20.1070.10">
    <property type="entry name" value="Rhodopsin 7-helix transmembrane proteins"/>
    <property type="match status" value="2"/>
</dbReference>
<evidence type="ECO:0000256" key="7">
    <source>
        <dbReference type="ARBA" id="ARBA00023224"/>
    </source>
</evidence>
<dbReference type="PROSITE" id="PS50262">
    <property type="entry name" value="G_PROTEIN_RECEP_F1_2"/>
    <property type="match status" value="1"/>
</dbReference>
<dbReference type="AlphaFoldDB" id="A0A8B7YY02"/>
<dbReference type="GO" id="GO:0016020">
    <property type="term" value="C:membrane"/>
    <property type="evidence" value="ECO:0007669"/>
    <property type="project" value="UniProtKB-SubCell"/>
</dbReference>
<feature type="transmembrane region" description="Helical" evidence="9">
    <location>
        <begin position="102"/>
        <end position="123"/>
    </location>
</feature>
<dbReference type="OrthoDB" id="5969463at2759"/>
<evidence type="ECO:0000256" key="3">
    <source>
        <dbReference type="ARBA" id="ARBA00022989"/>
    </source>
</evidence>
<protein>
    <submittedName>
        <fullName evidence="12">Muscarinic acetylcholine receptor M4-like</fullName>
    </submittedName>
</protein>
<evidence type="ECO:0000256" key="9">
    <source>
        <dbReference type="SAM" id="Phobius"/>
    </source>
</evidence>
<evidence type="ECO:0000256" key="1">
    <source>
        <dbReference type="ARBA" id="ARBA00004141"/>
    </source>
</evidence>
<dbReference type="PANTHER" id="PTHR24238">
    <property type="entry name" value="G-PROTEIN COUPLED RECEPTOR"/>
    <property type="match status" value="1"/>
</dbReference>
<evidence type="ECO:0000313" key="12">
    <source>
        <dbReference type="RefSeq" id="XP_022098219.1"/>
    </source>
</evidence>
<dbReference type="Pfam" id="PF00001">
    <property type="entry name" value="7tm_1"/>
    <property type="match status" value="1"/>
</dbReference>